<dbReference type="GO" id="GO:0070530">
    <property type="term" value="F:K63-linked polyubiquitin modification-dependent protein binding"/>
    <property type="evidence" value="ECO:0007669"/>
    <property type="project" value="TreeGrafter"/>
</dbReference>
<evidence type="ECO:0000256" key="8">
    <source>
        <dbReference type="PROSITE-ProRule" id="PRU00228"/>
    </source>
</evidence>
<protein>
    <recommendedName>
        <fullName evidence="14">Sequestosome 1</fullName>
    </recommendedName>
</protein>
<evidence type="ECO:0000256" key="1">
    <source>
        <dbReference type="ARBA" id="ARBA00004123"/>
    </source>
</evidence>
<dbReference type="InterPro" id="IPR009060">
    <property type="entry name" value="UBA-like_sf"/>
</dbReference>
<comment type="caution">
    <text evidence="12">The sequence shown here is derived from an EMBL/GenBank/DDBJ whole genome shotgun (WGS) entry which is preliminary data.</text>
</comment>
<evidence type="ECO:0000259" key="11">
    <source>
        <dbReference type="PROSITE" id="PS51745"/>
    </source>
</evidence>
<dbReference type="Gene3D" id="1.10.8.10">
    <property type="entry name" value="DNA helicase RuvA subunit, C-terminal domain"/>
    <property type="match status" value="1"/>
</dbReference>
<gene>
    <name evidence="12" type="ORF">NP493_112g03010</name>
</gene>
<dbReference type="GO" id="GO:0005634">
    <property type="term" value="C:nucleus"/>
    <property type="evidence" value="ECO:0007669"/>
    <property type="project" value="UniProtKB-SubCell"/>
</dbReference>
<dbReference type="GO" id="GO:0044753">
    <property type="term" value="C:amphisome"/>
    <property type="evidence" value="ECO:0007669"/>
    <property type="project" value="TreeGrafter"/>
</dbReference>
<keyword evidence="6" id="KW-0862">Zinc</keyword>
<keyword evidence="7" id="KW-0539">Nucleus</keyword>
<feature type="region of interest" description="Disordered" evidence="9">
    <location>
        <begin position="220"/>
        <end position="297"/>
    </location>
</feature>
<accession>A0AAD9UHC5</accession>
<keyword evidence="13" id="KW-1185">Reference proteome</keyword>
<dbReference type="CDD" id="cd14320">
    <property type="entry name" value="UBA_SQSTM"/>
    <property type="match status" value="1"/>
</dbReference>
<comment type="subcellular location">
    <subcellularLocation>
        <location evidence="2">Cytoplasm</location>
    </subcellularLocation>
    <subcellularLocation>
        <location evidence="1">Nucleus</location>
    </subcellularLocation>
</comment>
<evidence type="ECO:0000256" key="7">
    <source>
        <dbReference type="ARBA" id="ARBA00023242"/>
    </source>
</evidence>
<dbReference type="PROSITE" id="PS01357">
    <property type="entry name" value="ZF_ZZ_1"/>
    <property type="match status" value="1"/>
</dbReference>
<dbReference type="SMART" id="SM00666">
    <property type="entry name" value="PB1"/>
    <property type="match status" value="1"/>
</dbReference>
<evidence type="ECO:0000256" key="6">
    <source>
        <dbReference type="ARBA" id="ARBA00022833"/>
    </source>
</evidence>
<dbReference type="AlphaFoldDB" id="A0AAD9UHC5"/>
<dbReference type="Gene3D" id="3.10.20.90">
    <property type="entry name" value="Phosphatidylinositol 3-kinase Catalytic Subunit, Chain A, domain 1"/>
    <property type="match status" value="1"/>
</dbReference>
<dbReference type="GO" id="GO:0005080">
    <property type="term" value="F:protein kinase C binding"/>
    <property type="evidence" value="ECO:0007669"/>
    <property type="project" value="TreeGrafter"/>
</dbReference>
<sequence>MSLTVKAYLERPATRCTKTVPEIRRFSVDQEVASNLEYLMRKIAQVFPELASQPYTLCWKDPDNDKVVFSTDEELVEALGYVSDGVFRVHVIVNSGSTYGADVVHPNVQCDGCEKPVRGDRFKCTTCPDYDLCHQCHCRGVHGDHDMLCIRTPGRLSNYPCLPQPQQQYKTDKQPFFQQGPFACFRGGAGPGGGPGKWGGGNMPPHYRRWMRRCRMQQREQAWDQGWDGGEKEDEGRRGPPCGSEGGKSRKEEGCGRNPPKDATCGVGQPAGGDISGDMDAAGQQRHSGGRGGRGGGWGWGWANPWAFMGGSGCGGGYGGPWGSGGGQWGGCHPPRSGMHHHHGKHNVDDASAPTKPTLVDTDMEEEEVTEGCPCDAKEFKQGCCKDIMDEVCRIEGETRARQGDPLSSGECSIKREGATPSSSENDEVAPMVVEAEGTRGGKECGDGRRDHHHYCEQKMRLEKSLEQMKSMGFTDEGGWLSRLLVAKDCNIARVLEAIQPTAIRK</sequence>
<keyword evidence="5 8" id="KW-0863">Zinc-finger</keyword>
<evidence type="ECO:0000256" key="9">
    <source>
        <dbReference type="SAM" id="MobiDB-lite"/>
    </source>
</evidence>
<evidence type="ECO:0000256" key="3">
    <source>
        <dbReference type="ARBA" id="ARBA00022490"/>
    </source>
</evidence>
<dbReference type="EMBL" id="JAODUO010000111">
    <property type="protein sequence ID" value="KAK2189252.1"/>
    <property type="molecule type" value="Genomic_DNA"/>
</dbReference>
<dbReference type="GO" id="GO:0035973">
    <property type="term" value="P:aggrephagy"/>
    <property type="evidence" value="ECO:0007669"/>
    <property type="project" value="TreeGrafter"/>
</dbReference>
<dbReference type="PROSITE" id="PS50135">
    <property type="entry name" value="ZF_ZZ_2"/>
    <property type="match status" value="1"/>
</dbReference>
<dbReference type="SUPFAM" id="SSF46934">
    <property type="entry name" value="UBA-like"/>
    <property type="match status" value="1"/>
</dbReference>
<keyword evidence="3" id="KW-0963">Cytoplasm</keyword>
<dbReference type="InterPro" id="IPR033741">
    <property type="entry name" value="SQSTM_UBA"/>
</dbReference>
<dbReference type="FunFam" id="3.10.20.90:FF:000320">
    <property type="entry name" value="Predicted protein"/>
    <property type="match status" value="1"/>
</dbReference>
<reference evidence="12" key="1">
    <citation type="journal article" date="2023" name="Mol. Biol. Evol.">
        <title>Third-Generation Sequencing Reveals the Adaptive Role of the Epigenome in Three Deep-Sea Polychaetes.</title>
        <authorList>
            <person name="Perez M."/>
            <person name="Aroh O."/>
            <person name="Sun Y."/>
            <person name="Lan Y."/>
            <person name="Juniper S.K."/>
            <person name="Young C.R."/>
            <person name="Angers B."/>
            <person name="Qian P.Y."/>
        </authorList>
    </citation>
    <scope>NUCLEOTIDE SEQUENCE</scope>
    <source>
        <strain evidence="12">R07B-5</strain>
    </source>
</reference>
<evidence type="ECO:0000256" key="2">
    <source>
        <dbReference type="ARBA" id="ARBA00004496"/>
    </source>
</evidence>
<dbReference type="PANTHER" id="PTHR15090:SF0">
    <property type="entry name" value="SEQUESTOSOME-1"/>
    <property type="match status" value="1"/>
</dbReference>
<evidence type="ECO:0000313" key="12">
    <source>
        <dbReference type="EMBL" id="KAK2189252.1"/>
    </source>
</evidence>
<dbReference type="InterPro" id="IPR053793">
    <property type="entry name" value="PB1-like"/>
</dbReference>
<dbReference type="InterPro" id="IPR000433">
    <property type="entry name" value="Znf_ZZ"/>
</dbReference>
<dbReference type="InterPro" id="IPR052260">
    <property type="entry name" value="Autophagy_Rcpt_SigReg"/>
</dbReference>
<evidence type="ECO:0000256" key="5">
    <source>
        <dbReference type="ARBA" id="ARBA00022771"/>
    </source>
</evidence>
<dbReference type="SMART" id="SM00291">
    <property type="entry name" value="ZnF_ZZ"/>
    <property type="match status" value="1"/>
</dbReference>
<dbReference type="GO" id="GO:0008270">
    <property type="term" value="F:zinc ion binding"/>
    <property type="evidence" value="ECO:0007669"/>
    <property type="project" value="UniProtKB-KW"/>
</dbReference>
<dbReference type="GO" id="GO:0000423">
    <property type="term" value="P:mitophagy"/>
    <property type="evidence" value="ECO:0007669"/>
    <property type="project" value="TreeGrafter"/>
</dbReference>
<dbReference type="Pfam" id="PF00564">
    <property type="entry name" value="PB1"/>
    <property type="match status" value="1"/>
</dbReference>
<dbReference type="InterPro" id="IPR043145">
    <property type="entry name" value="Znf_ZZ_sf"/>
</dbReference>
<feature type="domain" description="PB1" evidence="11">
    <location>
        <begin position="2"/>
        <end position="94"/>
    </location>
</feature>
<dbReference type="PROSITE" id="PS51745">
    <property type="entry name" value="PB1"/>
    <property type="match status" value="1"/>
</dbReference>
<evidence type="ECO:0008006" key="14">
    <source>
        <dbReference type="Google" id="ProtNLM"/>
    </source>
</evidence>
<dbReference type="InterPro" id="IPR000270">
    <property type="entry name" value="PB1_dom"/>
</dbReference>
<name>A0AAD9UHC5_RIDPI</name>
<evidence type="ECO:0000256" key="4">
    <source>
        <dbReference type="ARBA" id="ARBA00022723"/>
    </source>
</evidence>
<organism evidence="12 13">
    <name type="scientific">Ridgeia piscesae</name>
    <name type="common">Tubeworm</name>
    <dbReference type="NCBI Taxonomy" id="27915"/>
    <lineage>
        <taxon>Eukaryota</taxon>
        <taxon>Metazoa</taxon>
        <taxon>Spiralia</taxon>
        <taxon>Lophotrochozoa</taxon>
        <taxon>Annelida</taxon>
        <taxon>Polychaeta</taxon>
        <taxon>Sedentaria</taxon>
        <taxon>Canalipalpata</taxon>
        <taxon>Sabellida</taxon>
        <taxon>Siboglinidae</taxon>
        <taxon>Ridgeia</taxon>
    </lineage>
</organism>
<feature type="domain" description="ZZ-type" evidence="10">
    <location>
        <begin position="105"/>
        <end position="155"/>
    </location>
</feature>
<dbReference type="Gene3D" id="3.30.60.90">
    <property type="match status" value="1"/>
</dbReference>
<feature type="region of interest" description="Disordered" evidence="9">
    <location>
        <begin position="400"/>
        <end position="430"/>
    </location>
</feature>
<dbReference type="CDD" id="cd02340">
    <property type="entry name" value="ZZ_NBR1_like"/>
    <property type="match status" value="1"/>
</dbReference>
<dbReference type="Pfam" id="PF00569">
    <property type="entry name" value="ZZ"/>
    <property type="match status" value="1"/>
</dbReference>
<dbReference type="SUPFAM" id="SSF57850">
    <property type="entry name" value="RING/U-box"/>
    <property type="match status" value="1"/>
</dbReference>
<evidence type="ECO:0000259" key="10">
    <source>
        <dbReference type="PROSITE" id="PS50135"/>
    </source>
</evidence>
<dbReference type="GO" id="GO:0016235">
    <property type="term" value="C:aggresome"/>
    <property type="evidence" value="ECO:0007669"/>
    <property type="project" value="TreeGrafter"/>
</dbReference>
<dbReference type="PANTHER" id="PTHR15090">
    <property type="entry name" value="SEQUESTOSOME 1-RELATED"/>
    <property type="match status" value="1"/>
</dbReference>
<evidence type="ECO:0000313" key="13">
    <source>
        <dbReference type="Proteomes" id="UP001209878"/>
    </source>
</evidence>
<dbReference type="SUPFAM" id="SSF54277">
    <property type="entry name" value="CAD &amp; PB1 domains"/>
    <property type="match status" value="1"/>
</dbReference>
<dbReference type="Pfam" id="PF16577">
    <property type="entry name" value="UBA_5"/>
    <property type="match status" value="1"/>
</dbReference>
<keyword evidence="4" id="KW-0479">Metal-binding</keyword>
<dbReference type="Proteomes" id="UP001209878">
    <property type="component" value="Unassembled WGS sequence"/>
</dbReference>
<proteinExistence type="predicted"/>
<dbReference type="GO" id="GO:0007032">
    <property type="term" value="P:endosome organization"/>
    <property type="evidence" value="ECO:0007669"/>
    <property type="project" value="TreeGrafter"/>
</dbReference>